<accession>A0ACB6ZHJ2</accession>
<protein>
    <submittedName>
        <fullName evidence="1">Uncharacterized protein</fullName>
    </submittedName>
</protein>
<dbReference type="Proteomes" id="UP000886501">
    <property type="component" value="Unassembled WGS sequence"/>
</dbReference>
<reference evidence="1" key="2">
    <citation type="journal article" date="2020" name="Nat. Commun.">
        <title>Large-scale genome sequencing of mycorrhizal fungi provides insights into the early evolution of symbiotic traits.</title>
        <authorList>
            <person name="Miyauchi S."/>
            <person name="Kiss E."/>
            <person name="Kuo A."/>
            <person name="Drula E."/>
            <person name="Kohler A."/>
            <person name="Sanchez-Garcia M."/>
            <person name="Morin E."/>
            <person name="Andreopoulos B."/>
            <person name="Barry K.W."/>
            <person name="Bonito G."/>
            <person name="Buee M."/>
            <person name="Carver A."/>
            <person name="Chen C."/>
            <person name="Cichocki N."/>
            <person name="Clum A."/>
            <person name="Culley D."/>
            <person name="Crous P.W."/>
            <person name="Fauchery L."/>
            <person name="Girlanda M."/>
            <person name="Hayes R.D."/>
            <person name="Keri Z."/>
            <person name="LaButti K."/>
            <person name="Lipzen A."/>
            <person name="Lombard V."/>
            <person name="Magnuson J."/>
            <person name="Maillard F."/>
            <person name="Murat C."/>
            <person name="Nolan M."/>
            <person name="Ohm R.A."/>
            <person name="Pangilinan J."/>
            <person name="Pereira M.F."/>
            <person name="Perotto S."/>
            <person name="Peter M."/>
            <person name="Pfister S."/>
            <person name="Riley R."/>
            <person name="Sitrit Y."/>
            <person name="Stielow J.B."/>
            <person name="Szollosi G."/>
            <person name="Zifcakova L."/>
            <person name="Stursova M."/>
            <person name="Spatafora J.W."/>
            <person name="Tedersoo L."/>
            <person name="Vaario L.M."/>
            <person name="Yamada A."/>
            <person name="Yan M."/>
            <person name="Wang P."/>
            <person name="Xu J."/>
            <person name="Bruns T."/>
            <person name="Baldrian P."/>
            <person name="Vilgalys R."/>
            <person name="Dunand C."/>
            <person name="Henrissat B."/>
            <person name="Grigoriev I.V."/>
            <person name="Hibbett D."/>
            <person name="Nagy L.G."/>
            <person name="Martin F.M."/>
        </authorList>
    </citation>
    <scope>NUCLEOTIDE SEQUENCE</scope>
    <source>
        <strain evidence="1">P2</strain>
    </source>
</reference>
<evidence type="ECO:0000313" key="1">
    <source>
        <dbReference type="EMBL" id="KAF9649027.1"/>
    </source>
</evidence>
<sequence length="301" mass="33551">MGMQAWAWYKQGRFEEAKSEVLRAADVYERFGAVKDLEGCRALLRDIEEEMKNPRKVVRSAQEDRVRFCEHYRKEAEEYDDEFGKKHDEDLNTALISIPSTDLEGDIVDCPYILPKNHPVGLPLSNSAELPPSSHSALAITGADGAASNAVPLEKVFGDLVATTGDRTPTFGAVYQVNDSQVTCSTVRSVEPLPIFKRNTLSNRVLVIGNSVSPFLIRLLSRPITPLPNAKYITQLLGSENAVLVEHQAVGHTTFAQYSTCTHGIVLKFLLDSQFTECAADSNDFFPNNVTNARRDYLWRK</sequence>
<evidence type="ECO:0000313" key="2">
    <source>
        <dbReference type="Proteomes" id="UP000886501"/>
    </source>
</evidence>
<keyword evidence="2" id="KW-1185">Reference proteome</keyword>
<dbReference type="EMBL" id="MU118004">
    <property type="protein sequence ID" value="KAF9649027.1"/>
    <property type="molecule type" value="Genomic_DNA"/>
</dbReference>
<reference evidence="1" key="1">
    <citation type="submission" date="2019-10" db="EMBL/GenBank/DDBJ databases">
        <authorList>
            <consortium name="DOE Joint Genome Institute"/>
            <person name="Kuo A."/>
            <person name="Miyauchi S."/>
            <person name="Kiss E."/>
            <person name="Drula E."/>
            <person name="Kohler A."/>
            <person name="Sanchez-Garcia M."/>
            <person name="Andreopoulos B."/>
            <person name="Barry K.W."/>
            <person name="Bonito G."/>
            <person name="Buee M."/>
            <person name="Carver A."/>
            <person name="Chen C."/>
            <person name="Cichocki N."/>
            <person name="Clum A."/>
            <person name="Culley D."/>
            <person name="Crous P.W."/>
            <person name="Fauchery L."/>
            <person name="Girlanda M."/>
            <person name="Hayes R."/>
            <person name="Keri Z."/>
            <person name="Labutti K."/>
            <person name="Lipzen A."/>
            <person name="Lombard V."/>
            <person name="Magnuson J."/>
            <person name="Maillard F."/>
            <person name="Morin E."/>
            <person name="Murat C."/>
            <person name="Nolan M."/>
            <person name="Ohm R."/>
            <person name="Pangilinan J."/>
            <person name="Pereira M."/>
            <person name="Perotto S."/>
            <person name="Peter M."/>
            <person name="Riley R."/>
            <person name="Sitrit Y."/>
            <person name="Stielow B."/>
            <person name="Szollosi G."/>
            <person name="Zifcakova L."/>
            <person name="Stursova M."/>
            <person name="Spatafora J.W."/>
            <person name="Tedersoo L."/>
            <person name="Vaario L.-M."/>
            <person name="Yamada A."/>
            <person name="Yan M."/>
            <person name="Wang P."/>
            <person name="Xu J."/>
            <person name="Bruns T."/>
            <person name="Baldrian P."/>
            <person name="Vilgalys R."/>
            <person name="Henrissat B."/>
            <person name="Grigoriev I.V."/>
            <person name="Hibbett D."/>
            <person name="Nagy L.G."/>
            <person name="Martin F.M."/>
        </authorList>
    </citation>
    <scope>NUCLEOTIDE SEQUENCE</scope>
    <source>
        <strain evidence="1">P2</strain>
    </source>
</reference>
<proteinExistence type="predicted"/>
<name>A0ACB6ZHJ2_THEGA</name>
<organism evidence="1 2">
    <name type="scientific">Thelephora ganbajun</name>
    <name type="common">Ganba fungus</name>
    <dbReference type="NCBI Taxonomy" id="370292"/>
    <lineage>
        <taxon>Eukaryota</taxon>
        <taxon>Fungi</taxon>
        <taxon>Dikarya</taxon>
        <taxon>Basidiomycota</taxon>
        <taxon>Agaricomycotina</taxon>
        <taxon>Agaricomycetes</taxon>
        <taxon>Thelephorales</taxon>
        <taxon>Thelephoraceae</taxon>
        <taxon>Thelephora</taxon>
    </lineage>
</organism>
<comment type="caution">
    <text evidence="1">The sequence shown here is derived from an EMBL/GenBank/DDBJ whole genome shotgun (WGS) entry which is preliminary data.</text>
</comment>
<gene>
    <name evidence="1" type="ORF">BDM02DRAFT_3186656</name>
</gene>